<sequence>MILNAIAEKLKRQSKDDFKGRHFEAWLIVQAVAWYLGCPLSYRDLEETFRERGFEVDHSTVNGDVTLSAT</sequence>
<comment type="caution">
    <text evidence="1">The sequence shown here is derived from an EMBL/GenBank/DDBJ whole genome shotgun (WGS) entry which is preliminary data.</text>
</comment>
<gene>
    <name evidence="1" type="ORF">A4U53_36935</name>
</gene>
<proteinExistence type="predicted"/>
<name>A0A179BZW3_RHILE</name>
<dbReference type="AlphaFoldDB" id="A0A179BZW3"/>
<protein>
    <recommendedName>
        <fullName evidence="2">Transposase</fullName>
    </recommendedName>
</protein>
<reference evidence="1" key="1">
    <citation type="submission" date="2016-04" db="EMBL/GenBank/DDBJ databases">
        <title>Fast-growing isolate from the root nodules of Vavilovia formosa.</title>
        <authorList>
            <person name="Kimeklis A."/>
            <person name="Safronova V."/>
            <person name="Belimov A."/>
            <person name="Andronov E."/>
        </authorList>
    </citation>
    <scope>NUCLEOTIDE SEQUENCE [LARGE SCALE GENOMIC DNA]</scope>
    <source>
        <strain evidence="1">Vaf-46</strain>
    </source>
</reference>
<dbReference type="EMBL" id="LWBS01000012">
    <property type="protein sequence ID" value="OAP97099.1"/>
    <property type="molecule type" value="Genomic_DNA"/>
</dbReference>
<organism evidence="1">
    <name type="scientific">Rhizobium leguminosarum</name>
    <dbReference type="NCBI Taxonomy" id="384"/>
    <lineage>
        <taxon>Bacteria</taxon>
        <taxon>Pseudomonadati</taxon>
        <taxon>Pseudomonadota</taxon>
        <taxon>Alphaproteobacteria</taxon>
        <taxon>Hyphomicrobiales</taxon>
        <taxon>Rhizobiaceae</taxon>
        <taxon>Rhizobium/Agrobacterium group</taxon>
        <taxon>Rhizobium</taxon>
    </lineage>
</organism>
<evidence type="ECO:0008006" key="2">
    <source>
        <dbReference type="Google" id="ProtNLM"/>
    </source>
</evidence>
<accession>A0A179BZW3</accession>
<evidence type="ECO:0000313" key="1">
    <source>
        <dbReference type="EMBL" id="OAP97099.1"/>
    </source>
</evidence>